<dbReference type="Proteomes" id="UP000503462">
    <property type="component" value="Chromosome 5"/>
</dbReference>
<evidence type="ECO:0008006" key="3">
    <source>
        <dbReference type="Google" id="ProtNLM"/>
    </source>
</evidence>
<dbReference type="AlphaFoldDB" id="A0A6H0Y5S0"/>
<gene>
    <name evidence="1" type="ORF">AMS68_007914</name>
</gene>
<name>A0A6H0Y5S0_9PEZI</name>
<evidence type="ECO:0000313" key="2">
    <source>
        <dbReference type="Proteomes" id="UP000503462"/>
    </source>
</evidence>
<dbReference type="InterPro" id="IPR036047">
    <property type="entry name" value="F-box-like_dom_sf"/>
</dbReference>
<dbReference type="OrthoDB" id="3800738at2759"/>
<accession>A0A6H0Y5S0</accession>
<dbReference type="EMBL" id="CP051143">
    <property type="protein sequence ID" value="QIX02397.1"/>
    <property type="molecule type" value="Genomic_DNA"/>
</dbReference>
<evidence type="ECO:0000313" key="1">
    <source>
        <dbReference type="EMBL" id="QIX02397.1"/>
    </source>
</evidence>
<organism evidence="1 2">
    <name type="scientific">Peltaster fructicola</name>
    <dbReference type="NCBI Taxonomy" id="286661"/>
    <lineage>
        <taxon>Eukaryota</taxon>
        <taxon>Fungi</taxon>
        <taxon>Dikarya</taxon>
        <taxon>Ascomycota</taxon>
        <taxon>Pezizomycotina</taxon>
        <taxon>Dothideomycetes</taxon>
        <taxon>Dothideomycetes incertae sedis</taxon>
        <taxon>Peltaster</taxon>
    </lineage>
</organism>
<protein>
    <recommendedName>
        <fullName evidence="3">F-box domain-containing protein</fullName>
    </recommendedName>
</protein>
<reference evidence="1 2" key="1">
    <citation type="journal article" date="2016" name="Sci. Rep.">
        <title>Peltaster fructicola genome reveals evolution from an invasive phytopathogen to an ectophytic parasite.</title>
        <authorList>
            <person name="Xu C."/>
            <person name="Chen H."/>
            <person name="Gleason M.L."/>
            <person name="Xu J.R."/>
            <person name="Liu H."/>
            <person name="Zhang R."/>
            <person name="Sun G."/>
        </authorList>
    </citation>
    <scope>NUCLEOTIDE SEQUENCE [LARGE SCALE GENOMIC DNA]</scope>
    <source>
        <strain evidence="1 2">LNHT1506</strain>
    </source>
</reference>
<proteinExistence type="predicted"/>
<sequence length="354" mass="40732">MAPEPGTPSAGQKLGMVGELIERILMELPMKSLLVHAPLVCRKWHLTIQSSTKLQQKLFFVPVYEPKMRIGSIQKRYLPSIDNLPIGKNMDPSVSAYAYFHEHYLDENLLDEDELSYFTRVARQITPYANDACLVEVNPFATPCHSWDREDEDNLSYRVRMTCDWHGIKIRHCQNKDASWRRMLPFRPLILGGIIHCGPRLDHWSNNPSSELEDTLITCADRFKVPFAPEATLGVMMDQQKSILTTMGIDLERFRGIRFQGEHMITNNRVSEHTWNRMCQARVNAMAFKVHYKQLMSTPRGARLAEGSITLDQFLEELHEELSLQKLATLKALFVEDDPDEQQGVSCIESSEWP</sequence>
<dbReference type="Gene3D" id="1.20.1280.50">
    <property type="match status" value="1"/>
</dbReference>
<keyword evidence="2" id="KW-1185">Reference proteome</keyword>
<dbReference type="SUPFAM" id="SSF81383">
    <property type="entry name" value="F-box domain"/>
    <property type="match status" value="1"/>
</dbReference>